<keyword evidence="2" id="KW-0521">NADP</keyword>
<evidence type="ECO:0000256" key="2">
    <source>
        <dbReference type="ARBA" id="ARBA00022857"/>
    </source>
</evidence>
<keyword evidence="3" id="KW-0560">Oxidoreductase</keyword>
<organism evidence="8 9">
    <name type="scientific">Catenisphaera adipataccumulans</name>
    <dbReference type="NCBI Taxonomy" id="700500"/>
    <lineage>
        <taxon>Bacteria</taxon>
        <taxon>Bacillati</taxon>
        <taxon>Bacillota</taxon>
        <taxon>Erysipelotrichia</taxon>
        <taxon>Erysipelotrichales</taxon>
        <taxon>Erysipelotrichaceae</taxon>
        <taxon>Catenisphaera</taxon>
    </lineage>
</organism>
<dbReference type="EMBL" id="JACHHK010000005">
    <property type="protein sequence ID" value="MBB5183406.1"/>
    <property type="molecule type" value="Genomic_DNA"/>
</dbReference>
<proteinExistence type="inferred from homology"/>
<keyword evidence="9" id="KW-1185">Reference proteome</keyword>
<feature type="domain" description="NADP-dependent oxidoreductase" evidence="7">
    <location>
        <begin position="20"/>
        <end position="262"/>
    </location>
</feature>
<gene>
    <name evidence="8" type="ORF">HNQ47_001428</name>
</gene>
<evidence type="ECO:0000256" key="6">
    <source>
        <dbReference type="PIRSR" id="PIRSR000097-3"/>
    </source>
</evidence>
<evidence type="ECO:0000259" key="7">
    <source>
        <dbReference type="Pfam" id="PF00248"/>
    </source>
</evidence>
<name>A0A7W8CXW5_9FIRM</name>
<evidence type="ECO:0000256" key="3">
    <source>
        <dbReference type="ARBA" id="ARBA00023002"/>
    </source>
</evidence>
<dbReference type="RefSeq" id="WP_183328698.1">
    <property type="nucleotide sequence ID" value="NZ_JACHHK010000005.1"/>
</dbReference>
<feature type="binding site" evidence="5">
    <location>
        <position position="112"/>
    </location>
    <ligand>
        <name>substrate</name>
    </ligand>
</feature>
<protein>
    <submittedName>
        <fullName evidence="8">Diketogulonate reductase-like aldo/keto reductase</fullName>
    </submittedName>
</protein>
<evidence type="ECO:0000256" key="4">
    <source>
        <dbReference type="PIRSR" id="PIRSR000097-1"/>
    </source>
</evidence>
<dbReference type="GO" id="GO:0016616">
    <property type="term" value="F:oxidoreductase activity, acting on the CH-OH group of donors, NAD or NADP as acceptor"/>
    <property type="evidence" value="ECO:0007669"/>
    <property type="project" value="UniProtKB-ARBA"/>
</dbReference>
<dbReference type="PROSITE" id="PS00798">
    <property type="entry name" value="ALDOKETO_REDUCTASE_1"/>
    <property type="match status" value="1"/>
</dbReference>
<evidence type="ECO:0000256" key="5">
    <source>
        <dbReference type="PIRSR" id="PIRSR000097-2"/>
    </source>
</evidence>
<dbReference type="PROSITE" id="PS00063">
    <property type="entry name" value="ALDOKETO_REDUCTASE_3"/>
    <property type="match status" value="1"/>
</dbReference>
<dbReference type="PANTHER" id="PTHR43827">
    <property type="entry name" value="2,5-DIKETO-D-GLUCONIC ACID REDUCTASE"/>
    <property type="match status" value="1"/>
</dbReference>
<dbReference type="InterPro" id="IPR023210">
    <property type="entry name" value="NADP_OxRdtase_dom"/>
</dbReference>
<evidence type="ECO:0000313" key="8">
    <source>
        <dbReference type="EMBL" id="MBB5183406.1"/>
    </source>
</evidence>
<accession>A0A7W8CXW5</accession>
<dbReference type="FunFam" id="3.20.20.100:FF:000015">
    <property type="entry name" value="Oxidoreductase, aldo/keto reductase family"/>
    <property type="match status" value="1"/>
</dbReference>
<sequence>MEYKTLNDGHKMPMEGFGVYRVTDRTECENAVYQAIRAGYRLLDTAAIYGNEDALGNAVRKAIQNGLVKREELFITSKIFPSDMMSYDTARAAVNTSLQKSGLDYFDLYLIHQPYGDYFSAWRAMEDAKKEGKLRSIGVSNFFPNLLVNFCETVDTIPAVNQIETHPWYVRNQDLGTAHHYGVAVEAWGPLGGTRYHADESDILKSIAKKYHKTPSQIVLRWNIERGVMIIPKSVHEERIRQNIDIWDFSLTKEEIQMINTLDTNGIATSSRRNDPDQVRLIFEMGRNMKK</sequence>
<evidence type="ECO:0000256" key="1">
    <source>
        <dbReference type="ARBA" id="ARBA00007905"/>
    </source>
</evidence>
<reference evidence="8 9" key="1">
    <citation type="submission" date="2020-08" db="EMBL/GenBank/DDBJ databases">
        <title>Genomic Encyclopedia of Type Strains, Phase IV (KMG-IV): sequencing the most valuable type-strain genomes for metagenomic binning, comparative biology and taxonomic classification.</title>
        <authorList>
            <person name="Goeker M."/>
        </authorList>
    </citation>
    <scope>NUCLEOTIDE SEQUENCE [LARGE SCALE GENOMIC DNA]</scope>
    <source>
        <strain evidence="8 9">DSM 25799</strain>
    </source>
</reference>
<dbReference type="Pfam" id="PF00248">
    <property type="entry name" value="Aldo_ket_red"/>
    <property type="match status" value="1"/>
</dbReference>
<feature type="site" description="Lowers pKa of active site Tyr" evidence="6">
    <location>
        <position position="78"/>
    </location>
</feature>
<dbReference type="AlphaFoldDB" id="A0A7W8CXW5"/>
<comment type="caution">
    <text evidence="8">The sequence shown here is derived from an EMBL/GenBank/DDBJ whole genome shotgun (WGS) entry which is preliminary data.</text>
</comment>
<feature type="active site" description="Proton donor" evidence="4">
    <location>
        <position position="49"/>
    </location>
</feature>
<dbReference type="InterPro" id="IPR020471">
    <property type="entry name" value="AKR"/>
</dbReference>
<dbReference type="InterPro" id="IPR036812">
    <property type="entry name" value="NAD(P)_OxRdtase_dom_sf"/>
</dbReference>
<evidence type="ECO:0000313" key="9">
    <source>
        <dbReference type="Proteomes" id="UP000539953"/>
    </source>
</evidence>
<dbReference type="PIRSF" id="PIRSF000097">
    <property type="entry name" value="AKR"/>
    <property type="match status" value="1"/>
</dbReference>
<dbReference type="Proteomes" id="UP000539953">
    <property type="component" value="Unassembled WGS sequence"/>
</dbReference>
<dbReference type="InterPro" id="IPR018170">
    <property type="entry name" value="Aldo/ket_reductase_CS"/>
</dbReference>
<dbReference type="PANTHER" id="PTHR43827:SF3">
    <property type="entry name" value="NADP-DEPENDENT OXIDOREDUCTASE DOMAIN-CONTAINING PROTEIN"/>
    <property type="match status" value="1"/>
</dbReference>
<dbReference type="SUPFAM" id="SSF51430">
    <property type="entry name" value="NAD(P)-linked oxidoreductase"/>
    <property type="match status" value="1"/>
</dbReference>
<comment type="similarity">
    <text evidence="1">Belongs to the aldo/keto reductase family.</text>
</comment>
<dbReference type="Gene3D" id="3.20.20.100">
    <property type="entry name" value="NADP-dependent oxidoreductase domain"/>
    <property type="match status" value="1"/>
</dbReference>
<dbReference type="PRINTS" id="PR00069">
    <property type="entry name" value="ALDKETRDTASE"/>
</dbReference>